<dbReference type="STRING" id="237018.SAMN04489723_108182"/>
<dbReference type="PROSITE" id="PS51352">
    <property type="entry name" value="THIOREDOXIN_2"/>
    <property type="match status" value="1"/>
</dbReference>
<feature type="binding site" evidence="3">
    <location>
        <position position="102"/>
    </location>
    <ligand>
        <name>Cu cation</name>
        <dbReference type="ChEBI" id="CHEBI:23378"/>
    </ligand>
</feature>
<evidence type="ECO:0000256" key="3">
    <source>
        <dbReference type="PIRSR" id="PIRSR603782-1"/>
    </source>
</evidence>
<dbReference type="PANTHER" id="PTHR12151:SF25">
    <property type="entry name" value="LINALOOL DEHYDRATASE_ISOMERASE DOMAIN-CONTAINING PROTEIN"/>
    <property type="match status" value="1"/>
</dbReference>
<dbReference type="Gene3D" id="3.40.30.10">
    <property type="entry name" value="Glutaredoxin"/>
    <property type="match status" value="1"/>
</dbReference>
<dbReference type="InterPro" id="IPR003782">
    <property type="entry name" value="SCO1/SenC"/>
</dbReference>
<name>A0A1I1AL99_9BACT</name>
<dbReference type="CDD" id="cd02968">
    <property type="entry name" value="SCO"/>
    <property type="match status" value="1"/>
</dbReference>
<evidence type="ECO:0000256" key="1">
    <source>
        <dbReference type="ARBA" id="ARBA00010996"/>
    </source>
</evidence>
<organism evidence="6 7">
    <name type="scientific">Algoriphagus aquimarinus</name>
    <dbReference type="NCBI Taxonomy" id="237018"/>
    <lineage>
        <taxon>Bacteria</taxon>
        <taxon>Pseudomonadati</taxon>
        <taxon>Bacteroidota</taxon>
        <taxon>Cytophagia</taxon>
        <taxon>Cytophagales</taxon>
        <taxon>Cyclobacteriaceae</taxon>
        <taxon>Algoriphagus</taxon>
    </lineage>
</organism>
<dbReference type="AlphaFoldDB" id="A0A1I1AL99"/>
<dbReference type="InterPro" id="IPR036249">
    <property type="entry name" value="Thioredoxin-like_sf"/>
</dbReference>
<dbReference type="EMBL" id="FOKK01000008">
    <property type="protein sequence ID" value="SFB38136.1"/>
    <property type="molecule type" value="Genomic_DNA"/>
</dbReference>
<dbReference type="OrthoDB" id="9811998at2"/>
<sequence>MTRLTYIFLVLLTITCSEKSVNTSSVSESTAETSIDKDQLPYYQEATFTPEWYSSAADLPENYHRIPEFSFQNQQGETISDKDMEGKIYVVDFFFTTCPGICPKMTGNMSLVQEAFKDDNQVQLLSHSVTPDFDDVSVLNEYAKEHGVEAGKWHLLTGDRDQIYEMARNQYFVEEDLGLLKKPDEFLHTENFILIDTNRHIRGIYNGLNKTSVSQLIADIKTLESSI</sequence>
<dbReference type="PANTHER" id="PTHR12151">
    <property type="entry name" value="ELECTRON TRANSPORT PROTIN SCO1/SENC FAMILY MEMBER"/>
    <property type="match status" value="1"/>
</dbReference>
<feature type="binding site" evidence="3">
    <location>
        <position position="188"/>
    </location>
    <ligand>
        <name>Cu cation</name>
        <dbReference type="ChEBI" id="CHEBI:23378"/>
    </ligand>
</feature>
<evidence type="ECO:0000259" key="5">
    <source>
        <dbReference type="PROSITE" id="PS51352"/>
    </source>
</evidence>
<gene>
    <name evidence="6" type="ORF">SAMN04489723_108182</name>
</gene>
<dbReference type="GO" id="GO:0046872">
    <property type="term" value="F:metal ion binding"/>
    <property type="evidence" value="ECO:0007669"/>
    <property type="project" value="UniProtKB-KW"/>
</dbReference>
<comment type="similarity">
    <text evidence="1">Belongs to the SCO1/2 family.</text>
</comment>
<dbReference type="Pfam" id="PF02630">
    <property type="entry name" value="SCO1-SenC"/>
    <property type="match status" value="1"/>
</dbReference>
<dbReference type="InterPro" id="IPR013766">
    <property type="entry name" value="Thioredoxin_domain"/>
</dbReference>
<evidence type="ECO:0000313" key="7">
    <source>
        <dbReference type="Proteomes" id="UP000198790"/>
    </source>
</evidence>
<evidence type="ECO:0000256" key="4">
    <source>
        <dbReference type="PIRSR" id="PIRSR603782-2"/>
    </source>
</evidence>
<accession>A0A1I1AL99</accession>
<evidence type="ECO:0000256" key="2">
    <source>
        <dbReference type="ARBA" id="ARBA00023008"/>
    </source>
</evidence>
<protein>
    <submittedName>
        <fullName evidence="6">Protein SCO1/2</fullName>
    </submittedName>
</protein>
<dbReference type="Proteomes" id="UP000198790">
    <property type="component" value="Unassembled WGS sequence"/>
</dbReference>
<keyword evidence="7" id="KW-1185">Reference proteome</keyword>
<dbReference type="RefSeq" id="WP_092897885.1">
    <property type="nucleotide sequence ID" value="NZ_FOKK01000008.1"/>
</dbReference>
<dbReference type="SUPFAM" id="SSF52833">
    <property type="entry name" value="Thioredoxin-like"/>
    <property type="match status" value="1"/>
</dbReference>
<feature type="domain" description="Thioredoxin" evidence="5">
    <location>
        <begin position="60"/>
        <end position="225"/>
    </location>
</feature>
<keyword evidence="4" id="KW-1015">Disulfide bond</keyword>
<feature type="binding site" evidence="3">
    <location>
        <position position="98"/>
    </location>
    <ligand>
        <name>Cu cation</name>
        <dbReference type="ChEBI" id="CHEBI:23378"/>
    </ligand>
</feature>
<proteinExistence type="inferred from homology"/>
<keyword evidence="3" id="KW-0479">Metal-binding</keyword>
<reference evidence="6 7" key="1">
    <citation type="submission" date="2016-10" db="EMBL/GenBank/DDBJ databases">
        <authorList>
            <person name="de Groot N.N."/>
        </authorList>
    </citation>
    <scope>NUCLEOTIDE SEQUENCE [LARGE SCALE GENOMIC DNA]</scope>
    <source>
        <strain evidence="6 7">DSM 23399</strain>
    </source>
</reference>
<keyword evidence="2 3" id="KW-0186">Copper</keyword>
<evidence type="ECO:0000313" key="6">
    <source>
        <dbReference type="EMBL" id="SFB38136.1"/>
    </source>
</evidence>
<feature type="disulfide bond" description="Redox-active" evidence="4">
    <location>
        <begin position="98"/>
        <end position="102"/>
    </location>
</feature>